<comment type="similarity">
    <text evidence="1">Belongs to the UDP-glycosyltransferase family.</text>
</comment>
<protein>
    <submittedName>
        <fullName evidence="4">Uncharacterized protein</fullName>
    </submittedName>
</protein>
<evidence type="ECO:0000313" key="5">
    <source>
        <dbReference type="Proteomes" id="UP001159363"/>
    </source>
</evidence>
<dbReference type="InterPro" id="IPR050271">
    <property type="entry name" value="UDP-glycosyltransferase"/>
</dbReference>
<dbReference type="Proteomes" id="UP001159363">
    <property type="component" value="Chromosome 6"/>
</dbReference>
<reference evidence="4 5" key="1">
    <citation type="submission" date="2023-02" db="EMBL/GenBank/DDBJ databases">
        <title>LHISI_Scaffold_Assembly.</title>
        <authorList>
            <person name="Stuart O.P."/>
            <person name="Cleave R."/>
            <person name="Magrath M.J.L."/>
            <person name="Mikheyev A.S."/>
        </authorList>
    </citation>
    <scope>NUCLEOTIDE SEQUENCE [LARGE SCALE GENOMIC DNA]</scope>
    <source>
        <strain evidence="4">Daus_M_001</strain>
        <tissue evidence="4">Leg muscle</tissue>
    </source>
</reference>
<evidence type="ECO:0000256" key="3">
    <source>
        <dbReference type="ARBA" id="ARBA00022679"/>
    </source>
</evidence>
<name>A0ABQ9H476_9NEOP</name>
<accession>A0ABQ9H476</accession>
<keyword evidence="2" id="KW-0328">Glycosyltransferase</keyword>
<dbReference type="Gene3D" id="3.40.50.2000">
    <property type="entry name" value="Glycogen Phosphorylase B"/>
    <property type="match status" value="1"/>
</dbReference>
<evidence type="ECO:0000313" key="4">
    <source>
        <dbReference type="EMBL" id="KAJ8878991.1"/>
    </source>
</evidence>
<sequence>MSRRHKNVKAFIMQGGLQSTEEAVHMGVPIIGIPFFSDQEYNVRRITEKGIGVKLDIKDLSKEKILDALKRVMDDQR</sequence>
<dbReference type="Pfam" id="PF00201">
    <property type="entry name" value="UDPGT"/>
    <property type="match status" value="1"/>
</dbReference>
<evidence type="ECO:0000256" key="2">
    <source>
        <dbReference type="ARBA" id="ARBA00022676"/>
    </source>
</evidence>
<organism evidence="4 5">
    <name type="scientific">Dryococelus australis</name>
    <dbReference type="NCBI Taxonomy" id="614101"/>
    <lineage>
        <taxon>Eukaryota</taxon>
        <taxon>Metazoa</taxon>
        <taxon>Ecdysozoa</taxon>
        <taxon>Arthropoda</taxon>
        <taxon>Hexapoda</taxon>
        <taxon>Insecta</taxon>
        <taxon>Pterygota</taxon>
        <taxon>Neoptera</taxon>
        <taxon>Polyneoptera</taxon>
        <taxon>Phasmatodea</taxon>
        <taxon>Verophasmatodea</taxon>
        <taxon>Anareolatae</taxon>
        <taxon>Phasmatidae</taxon>
        <taxon>Eurycanthinae</taxon>
        <taxon>Dryococelus</taxon>
    </lineage>
</organism>
<gene>
    <name evidence="4" type="ORF">PR048_019597</name>
</gene>
<keyword evidence="3" id="KW-0808">Transferase</keyword>
<dbReference type="SUPFAM" id="SSF53756">
    <property type="entry name" value="UDP-Glycosyltransferase/glycogen phosphorylase"/>
    <property type="match status" value="1"/>
</dbReference>
<proteinExistence type="inferred from homology"/>
<evidence type="ECO:0000256" key="1">
    <source>
        <dbReference type="ARBA" id="ARBA00009995"/>
    </source>
</evidence>
<dbReference type="PANTHER" id="PTHR48043">
    <property type="entry name" value="EG:EG0003.4 PROTEIN-RELATED"/>
    <property type="match status" value="1"/>
</dbReference>
<comment type="caution">
    <text evidence="4">The sequence shown here is derived from an EMBL/GenBank/DDBJ whole genome shotgun (WGS) entry which is preliminary data.</text>
</comment>
<dbReference type="EMBL" id="JARBHB010000007">
    <property type="protein sequence ID" value="KAJ8878991.1"/>
    <property type="molecule type" value="Genomic_DNA"/>
</dbReference>
<dbReference type="PANTHER" id="PTHR48043:SF159">
    <property type="entry name" value="EG:EG0003.4 PROTEIN-RELATED"/>
    <property type="match status" value="1"/>
</dbReference>
<dbReference type="InterPro" id="IPR002213">
    <property type="entry name" value="UDP_glucos_trans"/>
</dbReference>
<keyword evidence="5" id="KW-1185">Reference proteome</keyword>